<proteinExistence type="predicted"/>
<dbReference type="EMBL" id="CP002049">
    <property type="protein sequence ID" value="ADI15598.1"/>
    <property type="molecule type" value="Genomic_DNA"/>
</dbReference>
<protein>
    <submittedName>
        <fullName evidence="1">Uncharacterized protein</fullName>
    </submittedName>
</protein>
<dbReference type="KEGG" id="tra:Trad_2490"/>
<evidence type="ECO:0000313" key="2">
    <source>
        <dbReference type="Proteomes" id="UP000000379"/>
    </source>
</evidence>
<dbReference type="HOGENOM" id="CLU_1991689_0_0_0"/>
<reference evidence="2" key="1">
    <citation type="submission" date="2010-05" db="EMBL/GenBank/DDBJ databases">
        <title>The complete genome of Truepera radiovictris DSM 17093.</title>
        <authorList>
            <consortium name="US DOE Joint Genome Institute (JGI-PGF)"/>
            <person name="Lucas S."/>
            <person name="Copeland A."/>
            <person name="Lapidus A."/>
            <person name="Glavina del Rio T."/>
            <person name="Dalin E."/>
            <person name="Tice H."/>
            <person name="Bruce D."/>
            <person name="Goodwin L."/>
            <person name="Pitluck S."/>
            <person name="Kyrpides N."/>
            <person name="Mavromatis K."/>
            <person name="Ovchinnikova G."/>
            <person name="Munk A.C."/>
            <person name="Detter J.C."/>
            <person name="Han C."/>
            <person name="Tapia R."/>
            <person name="Land M."/>
            <person name="Hauser L."/>
            <person name="Markowitz V."/>
            <person name="Cheng J.-F."/>
            <person name="Hugenholtz P."/>
            <person name="Woyke T."/>
            <person name="Wu D."/>
            <person name="Tindall B."/>
            <person name="Pomrenke H.G."/>
            <person name="Brambilla E."/>
            <person name="Klenk H.-P."/>
            <person name="Eisen J.A."/>
        </authorList>
    </citation>
    <scope>NUCLEOTIDE SEQUENCE [LARGE SCALE GENOMIC DNA]</scope>
    <source>
        <strain evidence="2">DSM 17093 / CIP 108686 / LMG 22925 / RQ-24</strain>
    </source>
</reference>
<dbReference type="STRING" id="649638.Trad_2490"/>
<dbReference type="AlphaFoldDB" id="D7CTQ1"/>
<gene>
    <name evidence="1" type="ordered locus">Trad_2490</name>
</gene>
<reference evidence="1 2" key="2">
    <citation type="journal article" date="2011" name="Stand. Genomic Sci.">
        <title>Complete genome sequence of Truepera radiovictrix type strain (RQ-24).</title>
        <authorList>
            <person name="Ivanova N."/>
            <person name="Rohde C."/>
            <person name="Munk C."/>
            <person name="Nolan M."/>
            <person name="Lucas S."/>
            <person name="Del Rio T.G."/>
            <person name="Tice H."/>
            <person name="Deshpande S."/>
            <person name="Cheng J.F."/>
            <person name="Tapia R."/>
            <person name="Han C."/>
            <person name="Goodwin L."/>
            <person name="Pitluck S."/>
            <person name="Liolios K."/>
            <person name="Mavromatis K."/>
            <person name="Mikhailova N."/>
            <person name="Pati A."/>
            <person name="Chen A."/>
            <person name="Palaniappan K."/>
            <person name="Land M."/>
            <person name="Hauser L."/>
            <person name="Chang Y.J."/>
            <person name="Jeffries C.D."/>
            <person name="Brambilla E."/>
            <person name="Rohde M."/>
            <person name="Goker M."/>
            <person name="Tindall B.J."/>
            <person name="Woyke T."/>
            <person name="Bristow J."/>
            <person name="Eisen J.A."/>
            <person name="Markowitz V."/>
            <person name="Hugenholtz P."/>
            <person name="Kyrpides N.C."/>
            <person name="Klenk H.P."/>
            <person name="Lapidus A."/>
        </authorList>
    </citation>
    <scope>NUCLEOTIDE SEQUENCE [LARGE SCALE GENOMIC DNA]</scope>
    <source>
        <strain evidence="2">DSM 17093 / CIP 108686 / LMG 22925 / RQ-24</strain>
    </source>
</reference>
<evidence type="ECO:0000313" key="1">
    <source>
        <dbReference type="EMBL" id="ADI15598.1"/>
    </source>
</evidence>
<dbReference type="RefSeq" id="WP_013178959.1">
    <property type="nucleotide sequence ID" value="NC_014221.1"/>
</dbReference>
<accession>D7CTQ1</accession>
<organism evidence="1 2">
    <name type="scientific">Truepera radiovictrix (strain DSM 17093 / CIP 108686 / LMG 22925 / RQ-24)</name>
    <dbReference type="NCBI Taxonomy" id="649638"/>
    <lineage>
        <taxon>Bacteria</taxon>
        <taxon>Thermotogati</taxon>
        <taxon>Deinococcota</taxon>
        <taxon>Deinococci</taxon>
        <taxon>Trueperales</taxon>
        <taxon>Trueperaceae</taxon>
        <taxon>Truepera</taxon>
    </lineage>
</organism>
<keyword evidence="2" id="KW-1185">Reference proteome</keyword>
<dbReference type="Proteomes" id="UP000000379">
    <property type="component" value="Chromosome"/>
</dbReference>
<sequence>MKALLLWLALGQAFIAGHAFLPGTVVKLVHPDLIPVYTSGVVEGKELTFPHALEPETEVRLLILPPDASEREAAAAVAEAPYGRIGPTGDDIFVRFEGAERAVSLKKWLLDAYGIELHFAPLAGP</sequence>
<name>D7CTQ1_TRURR</name>